<dbReference type="PANTHER" id="PTHR34220">
    <property type="entry name" value="SENSOR HISTIDINE KINASE YPDA"/>
    <property type="match status" value="1"/>
</dbReference>
<proteinExistence type="predicted"/>
<dbReference type="InterPro" id="IPR036890">
    <property type="entry name" value="HATPase_C_sf"/>
</dbReference>
<feature type="domain" description="Signal transduction histidine kinase internal region" evidence="1">
    <location>
        <begin position="232"/>
        <end position="311"/>
    </location>
</feature>
<dbReference type="eggNOG" id="COG4936">
    <property type="taxonomic scope" value="Bacteria"/>
</dbReference>
<dbReference type="GO" id="GO:0000155">
    <property type="term" value="F:phosphorelay sensor kinase activity"/>
    <property type="evidence" value="ECO:0007669"/>
    <property type="project" value="InterPro"/>
</dbReference>
<evidence type="ECO:0000259" key="2">
    <source>
        <dbReference type="Pfam" id="PF10114"/>
    </source>
</evidence>
<sequence length="441" mass="51039">MEEFYENDYSIEHHTKVDIDNYMNDDNSNKLDIIHIFGKEKLEKIQTSLSKATGLAFITVDYKGEPITESTYFSKFCFNIRKDASAVELCRSSDAFGAIQAAVTQKPNVYFCPCGLLEVAIPIVVKGHYLGGFIGGQIRCNDAPSSVSCLESVIHSKKSEKLLEDNRKLMEEIPEYSYEKFVDIANLVFLVINQLSENEISKHMQEEVLKKRIKKFQIANNRCRKENEQKDMQLNELKALSNPYEIINGLISILNMTIIENAPQTNEMMNLFIEYLKYMYMEKETFTTISNEIEHVNQYLKFHKKRLGERLDYSINIPKDLYIRKIPTALLMPFVQNALYNGIMLKKEGGKISLSGDIKDNNIVLIISDNGVGLTGKELDIKFESFKDKNERYYIKLGMECAMEKVKRLFGEDYNIVIEDYRNKGRKCILIWPENLNERIE</sequence>
<evidence type="ECO:0000313" key="3">
    <source>
        <dbReference type="EMBL" id="SFF61949.1"/>
    </source>
</evidence>
<dbReference type="InterPro" id="IPR018771">
    <property type="entry name" value="PocR_dom"/>
</dbReference>
<dbReference type="GO" id="GO:0016020">
    <property type="term" value="C:membrane"/>
    <property type="evidence" value="ECO:0007669"/>
    <property type="project" value="InterPro"/>
</dbReference>
<dbReference type="Gene3D" id="3.30.565.10">
    <property type="entry name" value="Histidine kinase-like ATPase, C-terminal domain"/>
    <property type="match status" value="1"/>
</dbReference>
<feature type="domain" description="PocR" evidence="2">
    <location>
        <begin position="36"/>
        <end position="198"/>
    </location>
</feature>
<dbReference type="Pfam" id="PF10114">
    <property type="entry name" value="PocR"/>
    <property type="match status" value="1"/>
</dbReference>
<protein>
    <submittedName>
        <fullName evidence="3">Ligand-binding sensor domain-containing protein</fullName>
    </submittedName>
</protein>
<dbReference type="Proteomes" id="UP000182135">
    <property type="component" value="Unassembled WGS sequence"/>
</dbReference>
<organism evidence="3 4">
    <name type="scientific">Clostridium cadaveris</name>
    <dbReference type="NCBI Taxonomy" id="1529"/>
    <lineage>
        <taxon>Bacteria</taxon>
        <taxon>Bacillati</taxon>
        <taxon>Bacillota</taxon>
        <taxon>Clostridia</taxon>
        <taxon>Eubacteriales</taxon>
        <taxon>Clostridiaceae</taxon>
        <taxon>Clostridium</taxon>
    </lineage>
</organism>
<accession>A0A1I2K6I7</accession>
<dbReference type="InterPro" id="IPR010559">
    <property type="entry name" value="Sig_transdc_His_kin_internal"/>
</dbReference>
<dbReference type="STRING" id="1529.SAMN04487885_104136"/>
<dbReference type="Pfam" id="PF06580">
    <property type="entry name" value="His_kinase"/>
    <property type="match status" value="1"/>
</dbReference>
<dbReference type="PANTHER" id="PTHR34220:SF7">
    <property type="entry name" value="SENSOR HISTIDINE KINASE YPDA"/>
    <property type="match status" value="1"/>
</dbReference>
<evidence type="ECO:0000313" key="4">
    <source>
        <dbReference type="Proteomes" id="UP000182135"/>
    </source>
</evidence>
<evidence type="ECO:0000259" key="1">
    <source>
        <dbReference type="Pfam" id="PF06580"/>
    </source>
</evidence>
<dbReference type="SUPFAM" id="SSF55874">
    <property type="entry name" value="ATPase domain of HSP90 chaperone/DNA topoisomerase II/histidine kinase"/>
    <property type="match status" value="1"/>
</dbReference>
<dbReference type="eggNOG" id="COG2972">
    <property type="taxonomic scope" value="Bacteria"/>
</dbReference>
<dbReference type="EMBL" id="FOOE01000004">
    <property type="protein sequence ID" value="SFF61949.1"/>
    <property type="molecule type" value="Genomic_DNA"/>
</dbReference>
<name>A0A1I2K6I7_9CLOT</name>
<gene>
    <name evidence="3" type="ORF">SAMN04487885_104136</name>
</gene>
<dbReference type="AlphaFoldDB" id="A0A1I2K6I7"/>
<dbReference type="RefSeq" id="WP_074844643.1">
    <property type="nucleotide sequence ID" value="NZ_CABMJC010000009.1"/>
</dbReference>
<dbReference type="OrthoDB" id="1410840at2"/>
<reference evidence="3 4" key="1">
    <citation type="submission" date="2016-10" db="EMBL/GenBank/DDBJ databases">
        <authorList>
            <person name="de Groot N.N."/>
        </authorList>
    </citation>
    <scope>NUCLEOTIDE SEQUENCE [LARGE SCALE GENOMIC DNA]</scope>
    <source>
        <strain evidence="3 4">NLAE-zl-G419</strain>
    </source>
</reference>
<dbReference type="InterPro" id="IPR050640">
    <property type="entry name" value="Bact_2-comp_sensor_kinase"/>
</dbReference>
<keyword evidence="4" id="KW-1185">Reference proteome</keyword>
<dbReference type="GeneID" id="90543825"/>